<organism evidence="2">
    <name type="scientific">marine metagenome</name>
    <dbReference type="NCBI Taxonomy" id="408172"/>
    <lineage>
        <taxon>unclassified sequences</taxon>
        <taxon>metagenomes</taxon>
        <taxon>ecological metagenomes</taxon>
    </lineage>
</organism>
<evidence type="ECO:0000256" key="1">
    <source>
        <dbReference type="ARBA" id="ARBA00022679"/>
    </source>
</evidence>
<dbReference type="Gene3D" id="3.30.1540.10">
    <property type="entry name" value="formyl-coa transferase, domain 3"/>
    <property type="match status" value="1"/>
</dbReference>
<keyword evidence="1" id="KW-0808">Transferase</keyword>
<dbReference type="PANTHER" id="PTHR48207:SF3">
    <property type="entry name" value="SUCCINATE--HYDROXYMETHYLGLUTARATE COA-TRANSFERASE"/>
    <property type="match status" value="1"/>
</dbReference>
<protein>
    <recommendedName>
        <fullName evidence="3">CoA transferase</fullName>
    </recommendedName>
</protein>
<name>A0A381Z7C2_9ZZZZ</name>
<dbReference type="InterPro" id="IPR050483">
    <property type="entry name" value="CoA-transferase_III_domain"/>
</dbReference>
<dbReference type="GO" id="GO:0008410">
    <property type="term" value="F:CoA-transferase activity"/>
    <property type="evidence" value="ECO:0007669"/>
    <property type="project" value="TreeGrafter"/>
</dbReference>
<dbReference type="Gene3D" id="3.40.50.10540">
    <property type="entry name" value="Crotonobetainyl-coa:carnitine coa-transferase, domain 1"/>
    <property type="match status" value="1"/>
</dbReference>
<dbReference type="EMBL" id="UINC01020245">
    <property type="protein sequence ID" value="SVA85186.1"/>
    <property type="molecule type" value="Genomic_DNA"/>
</dbReference>
<reference evidence="2" key="1">
    <citation type="submission" date="2018-05" db="EMBL/GenBank/DDBJ databases">
        <authorList>
            <person name="Lanie J.A."/>
            <person name="Ng W.-L."/>
            <person name="Kazmierczak K.M."/>
            <person name="Andrzejewski T.M."/>
            <person name="Davidsen T.M."/>
            <person name="Wayne K.J."/>
            <person name="Tettelin H."/>
            <person name="Glass J.I."/>
            <person name="Rusch D."/>
            <person name="Podicherti R."/>
            <person name="Tsui H.-C.T."/>
            <person name="Winkler M.E."/>
        </authorList>
    </citation>
    <scope>NUCLEOTIDE SEQUENCE</scope>
</reference>
<evidence type="ECO:0000313" key="2">
    <source>
        <dbReference type="EMBL" id="SVA85186.1"/>
    </source>
</evidence>
<dbReference type="SUPFAM" id="SSF89796">
    <property type="entry name" value="CoA-transferase family III (CaiB/BaiF)"/>
    <property type="match status" value="1"/>
</dbReference>
<dbReference type="InterPro" id="IPR003673">
    <property type="entry name" value="CoA-Trfase_fam_III"/>
</dbReference>
<proteinExistence type="predicted"/>
<dbReference type="InterPro" id="IPR044855">
    <property type="entry name" value="CoA-Trfase_III_dom3_sf"/>
</dbReference>
<dbReference type="InterPro" id="IPR023606">
    <property type="entry name" value="CoA-Trfase_III_dom_1_sf"/>
</dbReference>
<accession>A0A381Z7C2</accession>
<dbReference type="PANTHER" id="PTHR48207">
    <property type="entry name" value="SUCCINATE--HYDROXYMETHYLGLUTARATE COA-TRANSFERASE"/>
    <property type="match status" value="1"/>
</dbReference>
<gene>
    <name evidence="2" type="ORF">METZ01_LOCUS138040</name>
</gene>
<evidence type="ECO:0008006" key="3">
    <source>
        <dbReference type="Google" id="ProtNLM"/>
    </source>
</evidence>
<sequence length="376" mass="40455">MQLALLGADVIKVEQPVTGDSTRGLMNEGKDESMSPSFMAMNLNKKSLTLNLKQPDAIEIISRLMPDIDVVVENFKGGTTRRMGLDYESLKAIKPDLIYCSVTGYGQTGAKAADAAYDGAIQASSGMMSQNGHPETGPTRTGYMPVDMSTALNTAFAISSALYRKARTGRGQHIDVAMMDTAIVMQAAQYSNWLNQGNLLGLRGNASPTRQPTADVFPTNDGFIQVTALRQPQVEALFKEIGIGDLLSQEKYATPVNRMNNPEPTVKAVTAAMQKATTNEWMRRLAPLGIPVAQVRELPEVVKDPQFEGRNAFVTLPSPIKAGASITVAKAGYVTNEDGPKVVSGPPRIGEHTDKILRSIGYADAEIAKLREAGVI</sequence>
<dbReference type="AlphaFoldDB" id="A0A381Z7C2"/>
<dbReference type="Pfam" id="PF02515">
    <property type="entry name" value="CoA_transf_3"/>
    <property type="match status" value="1"/>
</dbReference>